<keyword evidence="3" id="KW-0406">Ion transport</keyword>
<sequence length="118" mass="12816">MKREAKYEIRIMEGKVAVLGDANFVMPFSALGVDTYSVGQTAEQILESANKIINDRYALIVVAENIAPAVEEIFSDYQDMPTPCIVVVPFTTEPTGFATAALAKSLKMATGINILQND</sequence>
<keyword evidence="2" id="KW-0813">Transport</keyword>
<evidence type="ECO:0000256" key="1">
    <source>
        <dbReference type="ARBA" id="ARBA00010148"/>
    </source>
</evidence>
<organism evidence="4">
    <name type="scientific">marine sediment metagenome</name>
    <dbReference type="NCBI Taxonomy" id="412755"/>
    <lineage>
        <taxon>unclassified sequences</taxon>
        <taxon>metagenomes</taxon>
        <taxon>ecological metagenomes</taxon>
    </lineage>
</organism>
<dbReference type="Pfam" id="PF01990">
    <property type="entry name" value="ATP-synt_F"/>
    <property type="match status" value="1"/>
</dbReference>
<dbReference type="InterPro" id="IPR036906">
    <property type="entry name" value="ATPase_V1_fsu_sf"/>
</dbReference>
<evidence type="ECO:0000256" key="3">
    <source>
        <dbReference type="ARBA" id="ARBA00023065"/>
    </source>
</evidence>
<accession>X1DZU2</accession>
<dbReference type="EMBL" id="BARU01003705">
    <property type="protein sequence ID" value="GAH26516.1"/>
    <property type="molecule type" value="Genomic_DNA"/>
</dbReference>
<proteinExistence type="inferred from homology"/>
<dbReference type="Gene3D" id="3.40.50.10580">
    <property type="entry name" value="ATPase, V1 complex, subunit F"/>
    <property type="match status" value="1"/>
</dbReference>
<evidence type="ECO:0000313" key="4">
    <source>
        <dbReference type="EMBL" id="GAH26516.1"/>
    </source>
</evidence>
<evidence type="ECO:0000256" key="2">
    <source>
        <dbReference type="ARBA" id="ARBA00022448"/>
    </source>
</evidence>
<gene>
    <name evidence="4" type="ORF">S03H2_07854</name>
</gene>
<comment type="similarity">
    <text evidence="1">Belongs to the V-ATPase F subunit family.</text>
</comment>
<dbReference type="GO" id="GO:0046961">
    <property type="term" value="F:proton-transporting ATPase activity, rotational mechanism"/>
    <property type="evidence" value="ECO:0007669"/>
    <property type="project" value="InterPro"/>
</dbReference>
<protein>
    <recommendedName>
        <fullName evidence="5">V-type ATP synthase subunit F</fullName>
    </recommendedName>
</protein>
<dbReference type="AlphaFoldDB" id="X1DZU2"/>
<dbReference type="SUPFAM" id="SSF159468">
    <property type="entry name" value="AtpF-like"/>
    <property type="match status" value="1"/>
</dbReference>
<evidence type="ECO:0008006" key="5">
    <source>
        <dbReference type="Google" id="ProtNLM"/>
    </source>
</evidence>
<comment type="caution">
    <text evidence="4">The sequence shown here is derived from an EMBL/GenBank/DDBJ whole genome shotgun (WGS) entry which is preliminary data.</text>
</comment>
<dbReference type="InterPro" id="IPR008218">
    <property type="entry name" value="ATPase_V1-cplx_f_g_su"/>
</dbReference>
<reference evidence="4" key="1">
    <citation type="journal article" date="2014" name="Front. Microbiol.">
        <title>High frequency of phylogenetically diverse reductive dehalogenase-homologous genes in deep subseafloor sedimentary metagenomes.</title>
        <authorList>
            <person name="Kawai M."/>
            <person name="Futagami T."/>
            <person name="Toyoda A."/>
            <person name="Takaki Y."/>
            <person name="Nishi S."/>
            <person name="Hori S."/>
            <person name="Arai W."/>
            <person name="Tsubouchi T."/>
            <person name="Morono Y."/>
            <person name="Uchiyama I."/>
            <person name="Ito T."/>
            <person name="Fujiyama A."/>
            <person name="Inagaki F."/>
            <person name="Takami H."/>
        </authorList>
    </citation>
    <scope>NUCLEOTIDE SEQUENCE</scope>
    <source>
        <strain evidence="4">Expedition CK06-06</strain>
    </source>
</reference>
<name>X1DZU2_9ZZZZ</name>